<proteinExistence type="predicted"/>
<keyword evidence="2" id="KW-1185">Reference proteome</keyword>
<accession>A0A8R1HNU5</accession>
<dbReference type="EnsemblMetazoa" id="CJA04500.1">
    <property type="protein sequence ID" value="CJA04500.1"/>
    <property type="gene ID" value="WBGene00123704"/>
</dbReference>
<dbReference type="PANTHER" id="PTHR10974">
    <property type="entry name" value="FI08016P-RELATED"/>
    <property type="match status" value="1"/>
</dbReference>
<reference evidence="2" key="1">
    <citation type="submission" date="2010-08" db="EMBL/GenBank/DDBJ databases">
        <authorList>
            <consortium name="Caenorhabditis japonica Sequencing Consortium"/>
            <person name="Wilson R.K."/>
        </authorList>
    </citation>
    <scope>NUCLEOTIDE SEQUENCE [LARGE SCALE GENOMIC DNA]</scope>
    <source>
        <strain evidence="2">DF5081</strain>
    </source>
</reference>
<name>A0A8R1HNU5_CAEJA</name>
<dbReference type="AlphaFoldDB" id="A0A8R1HNU5"/>
<dbReference type="InterPro" id="IPR004245">
    <property type="entry name" value="DUF229"/>
</dbReference>
<dbReference type="PANTHER" id="PTHR10974:SF35">
    <property type="entry name" value="SULFATASE DOMAIN-CONTAINING PROTEIN"/>
    <property type="match status" value="1"/>
</dbReference>
<dbReference type="GO" id="GO:0005615">
    <property type="term" value="C:extracellular space"/>
    <property type="evidence" value="ECO:0007669"/>
    <property type="project" value="TreeGrafter"/>
</dbReference>
<organism evidence="1 2">
    <name type="scientific">Caenorhabditis japonica</name>
    <dbReference type="NCBI Taxonomy" id="281687"/>
    <lineage>
        <taxon>Eukaryota</taxon>
        <taxon>Metazoa</taxon>
        <taxon>Ecdysozoa</taxon>
        <taxon>Nematoda</taxon>
        <taxon>Chromadorea</taxon>
        <taxon>Rhabditida</taxon>
        <taxon>Rhabditina</taxon>
        <taxon>Rhabditomorpha</taxon>
        <taxon>Rhabditoidea</taxon>
        <taxon>Rhabditidae</taxon>
        <taxon>Peloderinae</taxon>
        <taxon>Caenorhabditis</taxon>
    </lineage>
</organism>
<evidence type="ECO:0000313" key="1">
    <source>
        <dbReference type="EnsemblMetazoa" id="CJA04500.1"/>
    </source>
</evidence>
<dbReference type="Pfam" id="PF02995">
    <property type="entry name" value="DUF229"/>
    <property type="match status" value="1"/>
</dbReference>
<protein>
    <submittedName>
        <fullName evidence="1">Uncharacterized protein</fullName>
    </submittedName>
</protein>
<evidence type="ECO:0000313" key="2">
    <source>
        <dbReference type="Proteomes" id="UP000005237"/>
    </source>
</evidence>
<dbReference type="Proteomes" id="UP000005237">
    <property type="component" value="Unassembled WGS sequence"/>
</dbReference>
<sequence>MKKKVTWKFKSRKLREQQKTSECVIPQVDPWDPSILRYYSKAPPLNCNPIQVQAVKSFENGILTFDPTVLKSVKCYKIVIRHYENVTDLDVIHDEPVLLNLTDTSSIAVDDEIFEVTCESDGILKQQVYKYHFAQVVPKKDGLNIKNRKIEESSPDFPSVIMIGIDSMSRSNFVRQMPKTYKYMLETGFIDLKGHMKIHDNTYGNTLAILTGKRGVSVGEFAAEMNESWHIAFDEFDFVWKQFNENGYATFYAEDRPDIGTFTFKNLLLGFLQQPTDHYLRPFWISAFWSLVSRRSVASCYDSKPQHLLQLEYLQRYIWVFNFYRLRFFFTMMRDNLYA</sequence>
<reference evidence="1" key="2">
    <citation type="submission" date="2022-06" db="UniProtKB">
        <authorList>
            <consortium name="EnsemblMetazoa"/>
        </authorList>
    </citation>
    <scope>IDENTIFICATION</scope>
    <source>
        <strain evidence="1">DF5081</strain>
    </source>
</reference>